<keyword evidence="4" id="KW-0999">Mitochondrion inner membrane</keyword>
<name>A0ABM0GMX3_SACKO</name>
<organism evidence="5 6">
    <name type="scientific">Saccoglossus kowalevskii</name>
    <name type="common">Acorn worm</name>
    <dbReference type="NCBI Taxonomy" id="10224"/>
    <lineage>
        <taxon>Eukaryota</taxon>
        <taxon>Metazoa</taxon>
        <taxon>Hemichordata</taxon>
        <taxon>Enteropneusta</taxon>
        <taxon>Harrimaniidae</taxon>
        <taxon>Saccoglossus</taxon>
    </lineage>
</organism>
<keyword evidence="5" id="KW-1185">Reference proteome</keyword>
<gene>
    <name evidence="6" type="primary">LOC100376812</name>
</gene>
<accession>A0ABM0GMX3</accession>
<evidence type="ECO:0000313" key="6">
    <source>
        <dbReference type="RefSeq" id="XP_002733454.1"/>
    </source>
</evidence>
<dbReference type="InterPro" id="IPR033195">
    <property type="entry name" value="AmidinoTrfase"/>
</dbReference>
<protein>
    <recommendedName>
        <fullName evidence="4">Glycine amidinotransferase</fullName>
        <ecNumber evidence="4">2.1.4.1</ecNumber>
    </recommendedName>
    <alternativeName>
        <fullName evidence="4">L-arginine:glycine amidinotransferase</fullName>
    </alternativeName>
</protein>
<dbReference type="GeneID" id="100376812"/>
<dbReference type="PANTHER" id="PTHR10488:SF1">
    <property type="entry name" value="GLYCINE AMIDINOTRANSFERASE, MITOCHONDRIAL"/>
    <property type="match status" value="1"/>
</dbReference>
<reference evidence="6" key="1">
    <citation type="submission" date="2025-08" db="UniProtKB">
        <authorList>
            <consortium name="RefSeq"/>
        </authorList>
    </citation>
    <scope>IDENTIFICATION</scope>
    <source>
        <tissue evidence="6">Testes</tissue>
    </source>
</reference>
<dbReference type="RefSeq" id="XP_002733454.1">
    <property type="nucleotide sequence ID" value="XM_002733408.1"/>
</dbReference>
<dbReference type="Gene3D" id="3.75.10.10">
    <property type="entry name" value="L-arginine/glycine Amidinotransferase, Chain A"/>
    <property type="match status" value="1"/>
</dbReference>
<comment type="catalytic activity">
    <reaction evidence="4">
        <text>L-arginine + glycine = guanidinoacetate + L-ornithine</text>
        <dbReference type="Rhea" id="RHEA:13201"/>
        <dbReference type="ChEBI" id="CHEBI:32682"/>
        <dbReference type="ChEBI" id="CHEBI:46911"/>
        <dbReference type="ChEBI" id="CHEBI:57305"/>
        <dbReference type="ChEBI" id="CHEBI:57742"/>
        <dbReference type="EC" id="2.1.4.1"/>
    </reaction>
</comment>
<proteinExistence type="inferred from homology"/>
<evidence type="ECO:0000256" key="3">
    <source>
        <dbReference type="ARBA" id="ARBA00022679"/>
    </source>
</evidence>
<keyword evidence="3 4" id="KW-0808">Transferase</keyword>
<comment type="similarity">
    <text evidence="2 4">Belongs to the amidinotransferase family.</text>
</comment>
<comment type="subcellular location">
    <subcellularLocation>
        <location evidence="4">Mitochondrion inner membrane</location>
    </subcellularLocation>
</comment>
<dbReference type="PANTHER" id="PTHR10488">
    <property type="entry name" value="GLYCINE AMIDINOTRANSFERASE, MITOCHONDRIAL"/>
    <property type="match status" value="1"/>
</dbReference>
<comment type="pathway">
    <text evidence="1 4">Amine and polyamine biosynthesis; creatine biosynthesis; creatine from L-arginine and glycine: step 1/2.</text>
</comment>
<evidence type="ECO:0000256" key="2">
    <source>
        <dbReference type="ARBA" id="ARBA00006943"/>
    </source>
</evidence>
<comment type="subunit">
    <text evidence="4">Homodimer.</text>
</comment>
<dbReference type="Proteomes" id="UP000694865">
    <property type="component" value="Unplaced"/>
</dbReference>
<evidence type="ECO:0000313" key="5">
    <source>
        <dbReference type="Proteomes" id="UP000694865"/>
    </source>
</evidence>
<keyword evidence="4" id="KW-0472">Membrane</keyword>
<comment type="function">
    <text evidence="4">Catalyzes the biosynthesis of guanidinoacetate, the immediate precursor of creatine. Creatine plays a vital role in energy metabolism in muscle tissues. May play a role in embryonic and central nervous system development.</text>
</comment>
<evidence type="ECO:0000256" key="4">
    <source>
        <dbReference type="RuleBase" id="RU367092"/>
    </source>
</evidence>
<dbReference type="CDD" id="cd21136">
    <property type="entry name" value="amidinotransferase_AGAT-like"/>
    <property type="match status" value="1"/>
</dbReference>
<sequence>MVIRIGGFHKTRSCNLTVMLTVRVGCKGREAAYHLGTLCSFRSHVACLSSSKITLGREKQTETPLRSPVWSCNEWDPLEEIIVGRVEGAHVPPFTEEVQAITVKRNWDFFKYRGGQPYPAAHLAKAAAEIETFCNILEQEGVTVRRPAIVDHSIEYKTPDFRSTGMHAAMPRDILLVIGDEIIEAPMAWRSRFFEYRAYRPLIKEYFQKGARWTTAPKPQMSDELYDKNYPDENDPNRHKITDQAKFVTTEFEPCFDAADFMRAGRDIFAQRSQVTNYSGIEWLKRHLGDKYNIHCLSFENGNPMHIDATLFIIAPGVVLSNPERTCHQIDMFKKAGWTVVYPPYPVIPDSHPLWMSSKWLSMNVLMLDTKRVICDVDEIPTVKMFEKLGIKPITLSIRHANSLGGGFHCWTTDIRRRGKMESYL</sequence>
<dbReference type="EC" id="2.1.4.1" evidence="4"/>
<keyword evidence="4" id="KW-0496">Mitochondrion</keyword>
<dbReference type="SUPFAM" id="SSF55909">
    <property type="entry name" value="Pentein"/>
    <property type="match status" value="1"/>
</dbReference>
<evidence type="ECO:0000256" key="1">
    <source>
        <dbReference type="ARBA" id="ARBA00004858"/>
    </source>
</evidence>